<dbReference type="EMBL" id="JAFFHC010000006">
    <property type="protein sequence ID" value="KAK4671280.1"/>
    <property type="molecule type" value="Genomic_DNA"/>
</dbReference>
<keyword evidence="3" id="KW-0812">Transmembrane</keyword>
<protein>
    <submittedName>
        <fullName evidence="4">Uncharacterized protein</fullName>
    </submittedName>
</protein>
<keyword evidence="5" id="KW-1185">Reference proteome</keyword>
<reference evidence="4 5" key="1">
    <citation type="journal article" date="2023" name="bioRxiv">
        <title>High-quality genome assemblies of four members of thePodospora anserinaspecies complex.</title>
        <authorList>
            <person name="Ament-Velasquez S.L."/>
            <person name="Vogan A.A."/>
            <person name="Wallerman O."/>
            <person name="Hartmann F."/>
            <person name="Gautier V."/>
            <person name="Silar P."/>
            <person name="Giraud T."/>
            <person name="Johannesson H."/>
        </authorList>
    </citation>
    <scope>NUCLEOTIDE SEQUENCE [LARGE SCALE GENOMIC DNA]</scope>
    <source>
        <strain evidence="4 5">CBS 124.78</strain>
    </source>
</reference>
<gene>
    <name evidence="4" type="ORF">QC764_601670</name>
</gene>
<keyword evidence="3" id="KW-1133">Transmembrane helix</keyword>
<sequence>MGSLRKRKALLPRLRSLPNRTERCEERMLRLRMRRRILRVRLVFCKEIMTAGWKGILILGLRMRSLSWIIRTLVRPFKDMRGRLEGKNEMVSNLERDLTKVTADNSSIRKKLDDVKMGQRAAMYDLRREKAKVMEAETELEVVKARLEDANATNANFSKTEEALNDMIVVLRGRIARLTEGAEDNKLTERVLRAEISSLKLELQALEEQKEELRRSFRDSQSALSDSTEKVSALESDVVMSNKKLAMVKNSLAKEKSARAELVGNLKEEHSKRRDVTAELELLKKSSKAKVAPAGKRLNLANQKMIDLEDGIKAARRAAADAESKLDDAQAEITYRDRRLAAETDRYQKKQAELEEAERREEDYDPEHLYKQLEEEKANHAASVSRLEDEVADCDKELAEEKANHAASIVRFEAEVAERDNELAEEKARHEQTIGSVEAQKASHMVPKGELSREIANHTATANALTVERTQHQTTAKLLATEQSNHQSTSKALAAEQANHQNTINALMTERSNHQNTRTALATEQTNHRNTTNALATEKMNQKATADALAARRNAHQQTMNFLASEQANHRNTANSLSSVKSQLKTANNTITSLRVSGSNEKCVVMSGVERLMERYGRLFDRYENPLPRIGKDVVRLAVPRRLDPVG</sequence>
<evidence type="ECO:0000256" key="3">
    <source>
        <dbReference type="SAM" id="Phobius"/>
    </source>
</evidence>
<comment type="caution">
    <text evidence="4">The sequence shown here is derived from an EMBL/GenBank/DDBJ whole genome shotgun (WGS) entry which is preliminary data.</text>
</comment>
<evidence type="ECO:0000313" key="5">
    <source>
        <dbReference type="Proteomes" id="UP001323617"/>
    </source>
</evidence>
<keyword evidence="3" id="KW-0472">Membrane</keyword>
<dbReference type="GeneID" id="87969547"/>
<dbReference type="Proteomes" id="UP001323617">
    <property type="component" value="Unassembled WGS sequence"/>
</dbReference>
<dbReference type="RefSeq" id="XP_062797576.1">
    <property type="nucleotide sequence ID" value="XM_062948682.1"/>
</dbReference>
<accession>A0ABR0HTJ6</accession>
<proteinExistence type="predicted"/>
<feature type="coiled-coil region" evidence="1">
    <location>
        <begin position="84"/>
        <end position="153"/>
    </location>
</feature>
<evidence type="ECO:0000256" key="2">
    <source>
        <dbReference type="SAM" id="MobiDB-lite"/>
    </source>
</evidence>
<name>A0ABR0HTJ6_9PEZI</name>
<feature type="region of interest" description="Disordered" evidence="2">
    <location>
        <begin position="345"/>
        <end position="364"/>
    </location>
</feature>
<feature type="transmembrane region" description="Helical" evidence="3">
    <location>
        <begin position="38"/>
        <end position="61"/>
    </location>
</feature>
<evidence type="ECO:0000313" key="4">
    <source>
        <dbReference type="EMBL" id="KAK4671280.1"/>
    </source>
</evidence>
<evidence type="ECO:0000256" key="1">
    <source>
        <dbReference type="SAM" id="Coils"/>
    </source>
</evidence>
<organism evidence="4 5">
    <name type="scientific">Podospora pseudoanserina</name>
    <dbReference type="NCBI Taxonomy" id="2609844"/>
    <lineage>
        <taxon>Eukaryota</taxon>
        <taxon>Fungi</taxon>
        <taxon>Dikarya</taxon>
        <taxon>Ascomycota</taxon>
        <taxon>Pezizomycotina</taxon>
        <taxon>Sordariomycetes</taxon>
        <taxon>Sordariomycetidae</taxon>
        <taxon>Sordariales</taxon>
        <taxon>Podosporaceae</taxon>
        <taxon>Podospora</taxon>
    </lineage>
</organism>
<keyword evidence="1" id="KW-0175">Coiled coil</keyword>
<feature type="coiled-coil region" evidence="1">
    <location>
        <begin position="189"/>
        <end position="223"/>
    </location>
</feature>
<dbReference type="Gene3D" id="1.10.287.1490">
    <property type="match status" value="1"/>
</dbReference>